<feature type="compositionally biased region" description="Basic residues" evidence="1">
    <location>
        <begin position="14"/>
        <end position="24"/>
    </location>
</feature>
<feature type="region of interest" description="Disordered" evidence="1">
    <location>
        <begin position="1"/>
        <end position="27"/>
    </location>
</feature>
<name>A0ABQ9X148_9EUKA</name>
<reference evidence="2 3" key="1">
    <citation type="journal article" date="2022" name="bioRxiv">
        <title>Genomics of Preaxostyla Flagellates Illuminates Evolutionary Transitions and the Path Towards Mitochondrial Loss.</title>
        <authorList>
            <person name="Novak L.V.F."/>
            <person name="Treitli S.C."/>
            <person name="Pyrih J."/>
            <person name="Halakuc P."/>
            <person name="Pipaliya S.V."/>
            <person name="Vacek V."/>
            <person name="Brzon O."/>
            <person name="Soukal P."/>
            <person name="Eme L."/>
            <person name="Dacks J.B."/>
            <person name="Karnkowska A."/>
            <person name="Elias M."/>
            <person name="Hampl V."/>
        </authorList>
    </citation>
    <scope>NUCLEOTIDE SEQUENCE [LARGE SCALE GENOMIC DNA]</scope>
    <source>
        <strain evidence="2">NAU3</strain>
        <tissue evidence="2">Gut</tissue>
    </source>
</reference>
<sequence length="93" mass="11075">MTAIGEKEVNMNPVHRKGRHRKCVGGRMDHNTWNIRRDLRARSELRRIHHQIRQESREMKQKKVEVKEEEKTDEDNAKQIITDEEQATGGIKF</sequence>
<evidence type="ECO:0000313" key="3">
    <source>
        <dbReference type="Proteomes" id="UP001281761"/>
    </source>
</evidence>
<accession>A0ABQ9X148</accession>
<organism evidence="2 3">
    <name type="scientific">Blattamonas nauphoetae</name>
    <dbReference type="NCBI Taxonomy" id="2049346"/>
    <lineage>
        <taxon>Eukaryota</taxon>
        <taxon>Metamonada</taxon>
        <taxon>Preaxostyla</taxon>
        <taxon>Oxymonadida</taxon>
        <taxon>Blattamonas</taxon>
    </lineage>
</organism>
<keyword evidence="3" id="KW-1185">Reference proteome</keyword>
<protein>
    <submittedName>
        <fullName evidence="2">Uncharacterized protein</fullName>
    </submittedName>
</protein>
<gene>
    <name evidence="2" type="ORF">BLNAU_19761</name>
</gene>
<evidence type="ECO:0000256" key="1">
    <source>
        <dbReference type="SAM" id="MobiDB-lite"/>
    </source>
</evidence>
<proteinExistence type="predicted"/>
<evidence type="ECO:0000313" key="2">
    <source>
        <dbReference type="EMBL" id="KAK2945318.1"/>
    </source>
</evidence>
<comment type="caution">
    <text evidence="2">The sequence shown here is derived from an EMBL/GenBank/DDBJ whole genome shotgun (WGS) entry which is preliminary data.</text>
</comment>
<dbReference type="Proteomes" id="UP001281761">
    <property type="component" value="Unassembled WGS sequence"/>
</dbReference>
<feature type="compositionally biased region" description="Basic and acidic residues" evidence="1">
    <location>
        <begin position="50"/>
        <end position="77"/>
    </location>
</feature>
<dbReference type="EMBL" id="JARBJD010000265">
    <property type="protein sequence ID" value="KAK2945318.1"/>
    <property type="molecule type" value="Genomic_DNA"/>
</dbReference>
<feature type="region of interest" description="Disordered" evidence="1">
    <location>
        <begin position="50"/>
        <end position="93"/>
    </location>
</feature>